<proteinExistence type="predicted"/>
<dbReference type="EMBL" id="UINC01223627">
    <property type="protein sequence ID" value="SVE52904.1"/>
    <property type="molecule type" value="Genomic_DNA"/>
</dbReference>
<accession>A0A383E8G3</accession>
<organism evidence="1">
    <name type="scientific">marine metagenome</name>
    <dbReference type="NCBI Taxonomy" id="408172"/>
    <lineage>
        <taxon>unclassified sequences</taxon>
        <taxon>metagenomes</taxon>
        <taxon>ecological metagenomes</taxon>
    </lineage>
</organism>
<sequence length="134" mass="15251">MESFRKSLIAEAAFNVKSLVTVVDKIRIILERRVSEKFYQYGGEGGAQEFKKTKTGDGVGILFLIGDRGKAVRLNWEKKNAKQTQITSVDYWESWNTEFPWPTRTIHGLEYFNIVHLVAVIADSEKAINSLGVR</sequence>
<gene>
    <name evidence="1" type="ORF">METZ01_LOCUS505758</name>
</gene>
<feature type="non-terminal residue" evidence="1">
    <location>
        <position position="134"/>
    </location>
</feature>
<dbReference type="AlphaFoldDB" id="A0A383E8G3"/>
<evidence type="ECO:0000313" key="1">
    <source>
        <dbReference type="EMBL" id="SVE52904.1"/>
    </source>
</evidence>
<protein>
    <submittedName>
        <fullName evidence="1">Uncharacterized protein</fullName>
    </submittedName>
</protein>
<name>A0A383E8G3_9ZZZZ</name>
<reference evidence="1" key="1">
    <citation type="submission" date="2018-05" db="EMBL/GenBank/DDBJ databases">
        <authorList>
            <person name="Lanie J.A."/>
            <person name="Ng W.-L."/>
            <person name="Kazmierczak K.M."/>
            <person name="Andrzejewski T.M."/>
            <person name="Davidsen T.M."/>
            <person name="Wayne K.J."/>
            <person name="Tettelin H."/>
            <person name="Glass J.I."/>
            <person name="Rusch D."/>
            <person name="Podicherti R."/>
            <person name="Tsui H.-C.T."/>
            <person name="Winkler M.E."/>
        </authorList>
    </citation>
    <scope>NUCLEOTIDE SEQUENCE</scope>
</reference>